<sequence length="225" mass="25550">MAKRKVANPLAFAVLGSLSERPMHPYEISTTLRSRGKDSSIKLNYGSLYSVVGALEKHGFIEAQETIRDGNRPERTVYRLTEAGEAEFKDWLTELIGSPAREFHPLEAGLAYLPGLHPDRVVELLEQRLKAVDAEIEQITAAHEQMASTDFPRIFWVESEFRLALLQAESAYVHQLAEEIRTDAVSGLPFLRQAWKNSVEQGISPAEQLKDPIKYFGQEFDWMKY</sequence>
<name>A0A4R4Q2V1_9ACTN</name>
<evidence type="ECO:0000313" key="3">
    <source>
        <dbReference type="Proteomes" id="UP000295075"/>
    </source>
</evidence>
<dbReference type="InterPro" id="IPR052509">
    <property type="entry name" value="Metal_resp_DNA-bind_regulator"/>
</dbReference>
<dbReference type="Proteomes" id="UP000295075">
    <property type="component" value="Unassembled WGS sequence"/>
</dbReference>
<comment type="caution">
    <text evidence="2">The sequence shown here is derived from an EMBL/GenBank/DDBJ whole genome shotgun (WGS) entry which is preliminary data.</text>
</comment>
<organism evidence="2 3">
    <name type="scientific">Kribbella albertanoniae</name>
    <dbReference type="NCBI Taxonomy" id="1266829"/>
    <lineage>
        <taxon>Bacteria</taxon>
        <taxon>Bacillati</taxon>
        <taxon>Actinomycetota</taxon>
        <taxon>Actinomycetes</taxon>
        <taxon>Propionibacteriales</taxon>
        <taxon>Kribbellaceae</taxon>
        <taxon>Kribbella</taxon>
    </lineage>
</organism>
<evidence type="ECO:0000259" key="1">
    <source>
        <dbReference type="Pfam" id="PF03551"/>
    </source>
</evidence>
<dbReference type="PANTHER" id="PTHR33169">
    <property type="entry name" value="PADR-FAMILY TRANSCRIPTIONAL REGULATOR"/>
    <property type="match status" value="1"/>
</dbReference>
<protein>
    <submittedName>
        <fullName evidence="2">PadR family transcriptional regulator</fullName>
    </submittedName>
</protein>
<accession>A0A4R4Q2V1</accession>
<dbReference type="RefSeq" id="WP_132407393.1">
    <property type="nucleotide sequence ID" value="NZ_SMKA01000061.1"/>
</dbReference>
<dbReference type="AlphaFoldDB" id="A0A4R4Q2V1"/>
<dbReference type="EMBL" id="SMKA01000061">
    <property type="protein sequence ID" value="TDC29328.1"/>
    <property type="molecule type" value="Genomic_DNA"/>
</dbReference>
<reference evidence="2 3" key="1">
    <citation type="submission" date="2019-03" db="EMBL/GenBank/DDBJ databases">
        <title>Draft genome sequences of novel Actinobacteria.</title>
        <authorList>
            <person name="Sahin N."/>
            <person name="Ay H."/>
            <person name="Saygin H."/>
        </authorList>
    </citation>
    <scope>NUCLEOTIDE SEQUENCE [LARGE SCALE GENOMIC DNA]</scope>
    <source>
        <strain evidence="2 3">JCM 30547</strain>
    </source>
</reference>
<dbReference type="InterPro" id="IPR036388">
    <property type="entry name" value="WH-like_DNA-bd_sf"/>
</dbReference>
<dbReference type="InterPro" id="IPR036390">
    <property type="entry name" value="WH_DNA-bd_sf"/>
</dbReference>
<dbReference type="InterPro" id="IPR005149">
    <property type="entry name" value="Tscrpt_reg_PadR_N"/>
</dbReference>
<feature type="domain" description="Transcription regulator PadR N-terminal" evidence="1">
    <location>
        <begin position="14"/>
        <end position="89"/>
    </location>
</feature>
<proteinExistence type="predicted"/>
<dbReference type="Gene3D" id="1.10.10.10">
    <property type="entry name" value="Winged helix-like DNA-binding domain superfamily/Winged helix DNA-binding domain"/>
    <property type="match status" value="1"/>
</dbReference>
<evidence type="ECO:0000313" key="2">
    <source>
        <dbReference type="EMBL" id="TDC29328.1"/>
    </source>
</evidence>
<gene>
    <name evidence="2" type="ORF">E1261_16005</name>
</gene>
<dbReference type="Pfam" id="PF03551">
    <property type="entry name" value="PadR"/>
    <property type="match status" value="1"/>
</dbReference>
<dbReference type="SUPFAM" id="SSF46785">
    <property type="entry name" value="Winged helix' DNA-binding domain"/>
    <property type="match status" value="1"/>
</dbReference>
<keyword evidence="3" id="KW-1185">Reference proteome</keyword>
<dbReference type="OrthoDB" id="8443918at2"/>
<dbReference type="PANTHER" id="PTHR33169:SF27">
    <property type="entry name" value="TRANSCRIPTIONAL REGULATOR PADR FAMILY PROTEIN"/>
    <property type="match status" value="1"/>
</dbReference>